<reference evidence="1 2" key="1">
    <citation type="submission" date="2024-06" db="EMBL/GenBank/DDBJ databases">
        <authorList>
            <person name="Kraege A."/>
            <person name="Thomma B."/>
        </authorList>
    </citation>
    <scope>NUCLEOTIDE SEQUENCE [LARGE SCALE GENOMIC DNA]</scope>
</reference>
<keyword evidence="2" id="KW-1185">Reference proteome</keyword>
<sequence>MLLWTALGSIAALELLKRAARRRERKRRTTFAPAFLHQGFVNQEHSCFNKHKTPDRFLPISLVPPQGRIAVALPPVPLRDKRFKSYNPAVFVLRGTLYACVRCSSYTLTADIRRPIATENFLYTFATNRYRHISLPDTPRHAPALGFEDVRVLVRGDDVLLIATAYNRQGVNQMHLTTLSTLDVVSDDSIRARRVLPLIPDPSLAGPEQRQKNWAPFLHDDRLMFVYSVQPHAVLACDEETGLCEIAHTVQTDLPIQDLRGGTNLQLVDGAYVGFLHTTKPLQYDTYLYAFSATPPFQPVSFLDQQIFWARDFPIELPYVEFSTGFAILDRPEGIYWIVSFGQNDSRPMIAIMSASQGLEMVAAGQTIFAV</sequence>
<name>A0ABP1G359_9CHLO</name>
<dbReference type="SUPFAM" id="SSF75005">
    <property type="entry name" value="Arabinanase/levansucrase/invertase"/>
    <property type="match status" value="1"/>
</dbReference>
<proteinExistence type="predicted"/>
<comment type="caution">
    <text evidence="1">The sequence shown here is derived from an EMBL/GenBank/DDBJ whole genome shotgun (WGS) entry which is preliminary data.</text>
</comment>
<accession>A0ABP1G359</accession>
<dbReference type="Proteomes" id="UP001497392">
    <property type="component" value="Unassembled WGS sequence"/>
</dbReference>
<gene>
    <name evidence="1" type="primary">g7770</name>
    <name evidence="1" type="ORF">VP750_LOCUS6651</name>
</gene>
<protein>
    <submittedName>
        <fullName evidence="1">G7770 protein</fullName>
    </submittedName>
</protein>
<dbReference type="EMBL" id="CAXHTA020000012">
    <property type="protein sequence ID" value="CAL5224992.1"/>
    <property type="molecule type" value="Genomic_DNA"/>
</dbReference>
<evidence type="ECO:0000313" key="1">
    <source>
        <dbReference type="EMBL" id="CAL5224992.1"/>
    </source>
</evidence>
<dbReference type="Gene3D" id="2.115.10.20">
    <property type="entry name" value="Glycosyl hydrolase domain, family 43"/>
    <property type="match status" value="1"/>
</dbReference>
<organism evidence="1 2">
    <name type="scientific">Coccomyxa viridis</name>
    <dbReference type="NCBI Taxonomy" id="1274662"/>
    <lineage>
        <taxon>Eukaryota</taxon>
        <taxon>Viridiplantae</taxon>
        <taxon>Chlorophyta</taxon>
        <taxon>core chlorophytes</taxon>
        <taxon>Trebouxiophyceae</taxon>
        <taxon>Trebouxiophyceae incertae sedis</taxon>
        <taxon>Coccomyxaceae</taxon>
        <taxon>Coccomyxa</taxon>
    </lineage>
</organism>
<evidence type="ECO:0000313" key="2">
    <source>
        <dbReference type="Proteomes" id="UP001497392"/>
    </source>
</evidence>
<dbReference type="InterPro" id="IPR023296">
    <property type="entry name" value="Glyco_hydro_beta-prop_sf"/>
</dbReference>